<protein>
    <submittedName>
        <fullName evidence="1">Uncharacterized protein</fullName>
    </submittedName>
</protein>
<comment type="caution">
    <text evidence="1">The sequence shown here is derived from an EMBL/GenBank/DDBJ whole genome shotgun (WGS) entry which is preliminary data.</text>
</comment>
<proteinExistence type="predicted"/>
<accession>A0ACC2TTV6</accession>
<dbReference type="EMBL" id="QTSX02002178">
    <property type="protein sequence ID" value="KAJ9077801.1"/>
    <property type="molecule type" value="Genomic_DNA"/>
</dbReference>
<keyword evidence="2" id="KW-1185">Reference proteome</keyword>
<sequence>MGFAGRCLEHFYGLAYQSKDSFPACYSYMEDVLLDCLTIGSAFSACDRWGRLVNKAPLVPLSTSKHPCSAPSCHFIPHLPADSAPSTGISNKVPGNWSLSSCSRRCSSE</sequence>
<organism evidence="1 2">
    <name type="scientific">Entomophthora muscae</name>
    <dbReference type="NCBI Taxonomy" id="34485"/>
    <lineage>
        <taxon>Eukaryota</taxon>
        <taxon>Fungi</taxon>
        <taxon>Fungi incertae sedis</taxon>
        <taxon>Zoopagomycota</taxon>
        <taxon>Entomophthoromycotina</taxon>
        <taxon>Entomophthoromycetes</taxon>
        <taxon>Entomophthorales</taxon>
        <taxon>Entomophthoraceae</taxon>
        <taxon>Entomophthora</taxon>
    </lineage>
</organism>
<reference evidence="1" key="1">
    <citation type="submission" date="2022-04" db="EMBL/GenBank/DDBJ databases">
        <title>Genome of the entomopathogenic fungus Entomophthora muscae.</title>
        <authorList>
            <person name="Elya C."/>
            <person name="Lovett B.R."/>
            <person name="Lee E."/>
            <person name="Macias A.M."/>
            <person name="Hajek A.E."/>
            <person name="De Bivort B.L."/>
            <person name="Kasson M.T."/>
            <person name="De Fine Licht H.H."/>
            <person name="Stajich J.E."/>
        </authorList>
    </citation>
    <scope>NUCLEOTIDE SEQUENCE</scope>
    <source>
        <strain evidence="1">Berkeley</strain>
    </source>
</reference>
<evidence type="ECO:0000313" key="2">
    <source>
        <dbReference type="Proteomes" id="UP001165960"/>
    </source>
</evidence>
<name>A0ACC2TTV6_9FUNG</name>
<evidence type="ECO:0000313" key="1">
    <source>
        <dbReference type="EMBL" id="KAJ9077801.1"/>
    </source>
</evidence>
<dbReference type="Proteomes" id="UP001165960">
    <property type="component" value="Unassembled WGS sequence"/>
</dbReference>
<gene>
    <name evidence="1" type="ORF">DSO57_1013227</name>
</gene>